<name>A0ABV4TQH5_9GAMM</name>
<dbReference type="RefSeq" id="WP_373654363.1">
    <property type="nucleotide sequence ID" value="NZ_JBGUAW010000001.1"/>
</dbReference>
<dbReference type="Pfam" id="PF00563">
    <property type="entry name" value="EAL"/>
    <property type="match status" value="1"/>
</dbReference>
<dbReference type="Pfam" id="PF08668">
    <property type="entry name" value="HDOD"/>
    <property type="match status" value="1"/>
</dbReference>
<dbReference type="InterPro" id="IPR035919">
    <property type="entry name" value="EAL_sf"/>
</dbReference>
<dbReference type="Proteomes" id="UP001575181">
    <property type="component" value="Unassembled WGS sequence"/>
</dbReference>
<evidence type="ECO:0000313" key="3">
    <source>
        <dbReference type="EMBL" id="MFA9459580.1"/>
    </source>
</evidence>
<dbReference type="InterPro" id="IPR014408">
    <property type="entry name" value="dGMP_Pdiesterase_EAL/HD-GYP"/>
</dbReference>
<dbReference type="SUPFAM" id="SSF141868">
    <property type="entry name" value="EAL domain-like"/>
    <property type="match status" value="1"/>
</dbReference>
<keyword evidence="4" id="KW-1185">Reference proteome</keyword>
<evidence type="ECO:0000313" key="4">
    <source>
        <dbReference type="Proteomes" id="UP001575181"/>
    </source>
</evidence>
<protein>
    <submittedName>
        <fullName evidence="3">EAL and HDOD domain-containing protein</fullName>
    </submittedName>
</protein>
<dbReference type="SUPFAM" id="SSF109604">
    <property type="entry name" value="HD-domain/PDEase-like"/>
    <property type="match status" value="1"/>
</dbReference>
<dbReference type="Gene3D" id="1.10.3210.10">
    <property type="entry name" value="Hypothetical protein af1432"/>
    <property type="match status" value="1"/>
</dbReference>
<feature type="domain" description="HDOD" evidence="2">
    <location>
        <begin position="200"/>
        <end position="384"/>
    </location>
</feature>
<dbReference type="EMBL" id="JBGUAW010000001">
    <property type="protein sequence ID" value="MFA9459580.1"/>
    <property type="molecule type" value="Genomic_DNA"/>
</dbReference>
<dbReference type="PROSITE" id="PS51833">
    <property type="entry name" value="HDOD"/>
    <property type="match status" value="1"/>
</dbReference>
<reference evidence="3 4" key="1">
    <citation type="submission" date="2024-08" db="EMBL/GenBank/DDBJ databases">
        <title>Whole-genome sequencing of halo(alkali)philic microorganisms from hypersaline lakes.</title>
        <authorList>
            <person name="Sorokin D.Y."/>
            <person name="Merkel A.Y."/>
            <person name="Messina E."/>
            <person name="Yakimov M."/>
        </authorList>
    </citation>
    <scope>NUCLEOTIDE SEQUENCE [LARGE SCALE GENOMIC DNA]</scope>
    <source>
        <strain evidence="3 4">Cl-TMA</strain>
    </source>
</reference>
<accession>A0ABV4TQH5</accession>
<proteinExistence type="predicted"/>
<dbReference type="PROSITE" id="PS50883">
    <property type="entry name" value="EAL"/>
    <property type="match status" value="1"/>
</dbReference>
<dbReference type="InterPro" id="IPR001633">
    <property type="entry name" value="EAL_dom"/>
</dbReference>
<evidence type="ECO:0000259" key="2">
    <source>
        <dbReference type="PROSITE" id="PS51833"/>
    </source>
</evidence>
<gene>
    <name evidence="3" type="ORF">ACERLL_01900</name>
</gene>
<dbReference type="Gene3D" id="3.20.20.450">
    <property type="entry name" value="EAL domain"/>
    <property type="match status" value="1"/>
</dbReference>
<dbReference type="InterPro" id="IPR013976">
    <property type="entry name" value="HDOD"/>
</dbReference>
<dbReference type="InterPro" id="IPR052340">
    <property type="entry name" value="RNase_Y/CdgJ"/>
</dbReference>
<dbReference type="SMART" id="SM00052">
    <property type="entry name" value="EAL"/>
    <property type="match status" value="1"/>
</dbReference>
<feature type="domain" description="EAL" evidence="1">
    <location>
        <begin position="1"/>
        <end position="206"/>
    </location>
</feature>
<dbReference type="PANTHER" id="PTHR33525:SF4">
    <property type="entry name" value="CYCLIC DI-GMP PHOSPHODIESTERASE CDGJ"/>
    <property type="match status" value="1"/>
</dbReference>
<evidence type="ECO:0000259" key="1">
    <source>
        <dbReference type="PROSITE" id="PS50883"/>
    </source>
</evidence>
<organism evidence="3 4">
    <name type="scientific">Thiohalorhabdus methylotrophus</name>
    <dbReference type="NCBI Taxonomy" id="3242694"/>
    <lineage>
        <taxon>Bacteria</taxon>
        <taxon>Pseudomonadati</taxon>
        <taxon>Pseudomonadota</taxon>
        <taxon>Gammaproteobacteria</taxon>
        <taxon>Thiohalorhabdales</taxon>
        <taxon>Thiohalorhabdaceae</taxon>
        <taxon>Thiohalorhabdus</taxon>
    </lineage>
</organism>
<comment type="caution">
    <text evidence="3">The sequence shown here is derived from an EMBL/GenBank/DDBJ whole genome shotgun (WGS) entry which is preliminary data.</text>
</comment>
<dbReference type="PIRSF" id="PIRSF003180">
    <property type="entry name" value="DiGMPpdiest_YuxH"/>
    <property type="match status" value="1"/>
</dbReference>
<dbReference type="PANTHER" id="PTHR33525">
    <property type="match status" value="1"/>
</dbReference>
<sequence length="399" mass="44789">MTQTLIARQPILDVRQNVYGYEILYRDPGNPDSAPRGAADKATSSVLVDLFTNLDLDRFLGGHRPFINLTKNTLLQLADHPVGVGRLVVEVLENVPADEEVEGAIRRLKQEGVEVALDDFMLDTEHRRLAPLVDFIKVDIRAFSREQLSAQAKELAGMPARLLAEKVETREEWEYCRELGFELFQGFFFARPVTTRHRRIPTNRAQVLRLVARLQDPQVGVEELADLVSQDVTLSYRLLRLINSAYFPIREEVETIRRAAVLLGIQGLRTWVTWIALSRFDDKPAELRVVTLTRARMCGLLAEEAGLAEDQGFLVGLFSTLDALMDTSMTEVLAHLPLAETVRDALIDRAGPAGALLNTVEAHERGDWLLLEQAGWEPGRLADAYVEATEWAEELNATV</sequence>